<evidence type="ECO:0000313" key="2">
    <source>
        <dbReference type="Proteomes" id="UP000789920"/>
    </source>
</evidence>
<protein>
    <submittedName>
        <fullName evidence="1">11894_t:CDS:1</fullName>
    </submittedName>
</protein>
<reference evidence="1" key="1">
    <citation type="submission" date="2021-06" db="EMBL/GenBank/DDBJ databases">
        <authorList>
            <person name="Kallberg Y."/>
            <person name="Tangrot J."/>
            <person name="Rosling A."/>
        </authorList>
    </citation>
    <scope>NUCLEOTIDE SEQUENCE</scope>
    <source>
        <strain evidence="1">MA461A</strain>
    </source>
</reference>
<comment type="caution">
    <text evidence="1">The sequence shown here is derived from an EMBL/GenBank/DDBJ whole genome shotgun (WGS) entry which is preliminary data.</text>
</comment>
<feature type="non-terminal residue" evidence="1">
    <location>
        <position position="1"/>
    </location>
</feature>
<sequence>SNMNPIFPEVVVDLNGHSINIKELAKLHVLILITLKAAWCPVCPQLLLILNLYGLQDSPPESFRDPFDGSIMMKVPSEEIPFNRLLLRTDAYFIIICPGPADEVRRIQELCNFSKFPYPFIVDEGLSLASQIGLRMSRTEMWPFIGHIYPETRIIFPISLGRGPGLYGHNQLLKYLHEYRVQIEKSANDHVSKASELEARFKKVTCNIMSIGNVEDEALQKQIFPIELLAQIFEHIESREMMKTVVATCRQWRAIGFDIIAMRMKQAENRVLESLVLCSQTKRSDSDKIILPADNKAISVHELNSHIKDLNVITEIVQRLVPQTDLMFMIMK</sequence>
<organism evidence="1 2">
    <name type="scientific">Racocetra persica</name>
    <dbReference type="NCBI Taxonomy" id="160502"/>
    <lineage>
        <taxon>Eukaryota</taxon>
        <taxon>Fungi</taxon>
        <taxon>Fungi incertae sedis</taxon>
        <taxon>Mucoromycota</taxon>
        <taxon>Glomeromycotina</taxon>
        <taxon>Glomeromycetes</taxon>
        <taxon>Diversisporales</taxon>
        <taxon>Gigasporaceae</taxon>
        <taxon>Racocetra</taxon>
    </lineage>
</organism>
<name>A0ACA9RJC5_9GLOM</name>
<dbReference type="Proteomes" id="UP000789920">
    <property type="component" value="Unassembled WGS sequence"/>
</dbReference>
<gene>
    <name evidence="1" type="ORF">RPERSI_LOCUS19954</name>
</gene>
<dbReference type="EMBL" id="CAJVQC010055508">
    <property type="protein sequence ID" value="CAG8795434.1"/>
    <property type="molecule type" value="Genomic_DNA"/>
</dbReference>
<keyword evidence="2" id="KW-1185">Reference proteome</keyword>
<proteinExistence type="predicted"/>
<accession>A0ACA9RJC5</accession>
<evidence type="ECO:0000313" key="1">
    <source>
        <dbReference type="EMBL" id="CAG8795434.1"/>
    </source>
</evidence>